<evidence type="ECO:0000259" key="6">
    <source>
        <dbReference type="Pfam" id="PF04182"/>
    </source>
</evidence>
<dbReference type="GO" id="GO:0003677">
    <property type="term" value="F:DNA binding"/>
    <property type="evidence" value="ECO:0007669"/>
    <property type="project" value="UniProtKB-KW"/>
</dbReference>
<dbReference type="InterPro" id="IPR036390">
    <property type="entry name" value="WH_DNA-bd_sf"/>
</dbReference>
<dbReference type="PANTHER" id="PTHR15180">
    <property type="entry name" value="GENERAL TRANSCRIPTION FACTOR 3C POLYPEPTIDE 1"/>
    <property type="match status" value="1"/>
</dbReference>
<organism evidence="7 8">
    <name type="scientific">Friedmanniomyces simplex</name>
    <dbReference type="NCBI Taxonomy" id="329884"/>
    <lineage>
        <taxon>Eukaryota</taxon>
        <taxon>Fungi</taxon>
        <taxon>Dikarya</taxon>
        <taxon>Ascomycota</taxon>
        <taxon>Pezizomycotina</taxon>
        <taxon>Dothideomycetes</taxon>
        <taxon>Dothideomycetidae</taxon>
        <taxon>Mycosphaerellales</taxon>
        <taxon>Teratosphaeriaceae</taxon>
        <taxon>Friedmanniomyces</taxon>
    </lineage>
</organism>
<sequence length="365" mass="41281">RAAQQHRILLPLYAIGSVRQAADVFHTLHFEVRRWIISCFWTEVRLSVVVDAERVCRTHQTRQDYEPKLPLFSRRAGVIQRRECQQIDRDDASGMAWEWELELELELEKLVERVVEAVAFCGTHGFDSAKLREVVVSYRIALLNNGAQQTASNDASFDANVVNEELLDAIRERLEKHPNIEVRSGEHIEGLQREPRDSNHHVVEKVDTEAPAHEAGTPRKRLFATKERMWLTITGHDSDKASVPQLEFDCLSVIAAHGPGGVVQGRLTRLTGQDKQSVPRRTDHLAAKGYILKTAVLDRGHETSLLRLKKFVEAARVSHDDPSRPVVTRDPRGNLSVDLAPLLAQTVDLMIQQPDHVMALQDLGR</sequence>
<protein>
    <recommendedName>
        <fullName evidence="6">B-block binding subunit of TFIIIC domain-containing protein</fullName>
    </recommendedName>
</protein>
<comment type="subcellular location">
    <subcellularLocation>
        <location evidence="1">Nucleus</location>
    </subcellularLocation>
</comment>
<keyword evidence="8" id="KW-1185">Reference proteome</keyword>
<dbReference type="GO" id="GO:0006384">
    <property type="term" value="P:transcription initiation at RNA polymerase III promoter"/>
    <property type="evidence" value="ECO:0007669"/>
    <property type="project" value="InterPro"/>
</dbReference>
<name>A0A4U0X3L4_9PEZI</name>
<evidence type="ECO:0000313" key="7">
    <source>
        <dbReference type="EMBL" id="TKA70962.1"/>
    </source>
</evidence>
<accession>A0A4U0X3L4</accession>
<proteinExistence type="predicted"/>
<dbReference type="OrthoDB" id="5403573at2759"/>
<gene>
    <name evidence="7" type="ORF">B0A55_07388</name>
</gene>
<evidence type="ECO:0000256" key="5">
    <source>
        <dbReference type="ARBA" id="ARBA00023242"/>
    </source>
</evidence>
<dbReference type="Gene3D" id="1.10.10.10">
    <property type="entry name" value="Winged helix-like DNA-binding domain superfamily/Winged helix DNA-binding domain"/>
    <property type="match status" value="1"/>
</dbReference>
<dbReference type="SUPFAM" id="SSF46785">
    <property type="entry name" value="Winged helix' DNA-binding domain"/>
    <property type="match status" value="1"/>
</dbReference>
<dbReference type="InterPro" id="IPR036388">
    <property type="entry name" value="WH-like_DNA-bd_sf"/>
</dbReference>
<dbReference type="InterPro" id="IPR044210">
    <property type="entry name" value="Tfc3-like"/>
</dbReference>
<evidence type="ECO:0000313" key="8">
    <source>
        <dbReference type="Proteomes" id="UP000309340"/>
    </source>
</evidence>
<feature type="non-terminal residue" evidence="7">
    <location>
        <position position="1"/>
    </location>
</feature>
<dbReference type="GO" id="GO:0005634">
    <property type="term" value="C:nucleus"/>
    <property type="evidence" value="ECO:0007669"/>
    <property type="project" value="UniProtKB-SubCell"/>
</dbReference>
<dbReference type="PANTHER" id="PTHR15180:SF1">
    <property type="entry name" value="GENERAL TRANSCRIPTION FACTOR 3C POLYPEPTIDE 1"/>
    <property type="match status" value="1"/>
</dbReference>
<keyword evidence="5" id="KW-0539">Nucleus</keyword>
<dbReference type="GO" id="GO:0000127">
    <property type="term" value="C:transcription factor TFIIIC complex"/>
    <property type="evidence" value="ECO:0007669"/>
    <property type="project" value="InterPro"/>
</dbReference>
<dbReference type="Proteomes" id="UP000309340">
    <property type="component" value="Unassembled WGS sequence"/>
</dbReference>
<evidence type="ECO:0000256" key="3">
    <source>
        <dbReference type="ARBA" id="ARBA00023125"/>
    </source>
</evidence>
<comment type="caution">
    <text evidence="7">The sequence shown here is derived from an EMBL/GenBank/DDBJ whole genome shotgun (WGS) entry which is preliminary data.</text>
</comment>
<dbReference type="AlphaFoldDB" id="A0A4U0X3L4"/>
<feature type="domain" description="B-block binding subunit of TFIIIC" evidence="6">
    <location>
        <begin position="245"/>
        <end position="313"/>
    </location>
</feature>
<keyword evidence="4" id="KW-0804">Transcription</keyword>
<evidence type="ECO:0000256" key="1">
    <source>
        <dbReference type="ARBA" id="ARBA00004123"/>
    </source>
</evidence>
<dbReference type="STRING" id="329884.A0A4U0X3L4"/>
<evidence type="ECO:0000256" key="2">
    <source>
        <dbReference type="ARBA" id="ARBA00022553"/>
    </source>
</evidence>
<dbReference type="Pfam" id="PF04182">
    <property type="entry name" value="B-block_TFIIIC"/>
    <property type="match status" value="1"/>
</dbReference>
<keyword evidence="3" id="KW-0238">DNA-binding</keyword>
<reference evidence="7 8" key="1">
    <citation type="submission" date="2017-03" db="EMBL/GenBank/DDBJ databases">
        <title>Genomes of endolithic fungi from Antarctica.</title>
        <authorList>
            <person name="Coleine C."/>
            <person name="Masonjones S."/>
            <person name="Stajich J.E."/>
        </authorList>
    </citation>
    <scope>NUCLEOTIDE SEQUENCE [LARGE SCALE GENOMIC DNA]</scope>
    <source>
        <strain evidence="7 8">CCFEE 5184</strain>
    </source>
</reference>
<dbReference type="InterPro" id="IPR007309">
    <property type="entry name" value="TFIIIC_Bblock-bd"/>
</dbReference>
<dbReference type="EMBL" id="NAJQ01000374">
    <property type="protein sequence ID" value="TKA70962.1"/>
    <property type="molecule type" value="Genomic_DNA"/>
</dbReference>
<evidence type="ECO:0000256" key="4">
    <source>
        <dbReference type="ARBA" id="ARBA00023163"/>
    </source>
</evidence>
<keyword evidence="2" id="KW-0597">Phosphoprotein</keyword>
<dbReference type="GO" id="GO:0042791">
    <property type="term" value="P:5S class rRNA transcription by RNA polymerase III"/>
    <property type="evidence" value="ECO:0007669"/>
    <property type="project" value="TreeGrafter"/>
</dbReference>